<dbReference type="Proteomes" id="UP001210211">
    <property type="component" value="Unassembled WGS sequence"/>
</dbReference>
<name>A0AAD6EY50_9POAL</name>
<feature type="compositionally biased region" description="Polar residues" evidence="2">
    <location>
        <begin position="260"/>
        <end position="272"/>
    </location>
</feature>
<dbReference type="InterPro" id="IPR001841">
    <property type="entry name" value="Znf_RING"/>
</dbReference>
<keyword evidence="5" id="KW-1185">Reference proteome</keyword>
<dbReference type="SUPFAM" id="SSF57850">
    <property type="entry name" value="RING/U-box"/>
    <property type="match status" value="1"/>
</dbReference>
<evidence type="ECO:0000256" key="2">
    <source>
        <dbReference type="SAM" id="MobiDB-lite"/>
    </source>
</evidence>
<dbReference type="PANTHER" id="PTHR47820:SF3">
    <property type="entry name" value="OS07G0499800 PROTEIN"/>
    <property type="match status" value="1"/>
</dbReference>
<evidence type="ECO:0000259" key="3">
    <source>
        <dbReference type="PROSITE" id="PS50089"/>
    </source>
</evidence>
<dbReference type="Pfam" id="PF13920">
    <property type="entry name" value="zf-C3HC4_3"/>
    <property type="match status" value="1"/>
</dbReference>
<keyword evidence="1" id="KW-0862">Zinc</keyword>
<feature type="compositionally biased region" description="Polar residues" evidence="2">
    <location>
        <begin position="37"/>
        <end position="58"/>
    </location>
</feature>
<sequence length="738" mass="82806">MASSVARMPGDDWPGLFPGSHAKHLKKIHLPKISIQPSSSNQAQFFHPSKPNSNSNLSEPDLDSEFVSTPSKRHQHSQKILDRWAARQAREMVTTIERQAHEAELSALSSTTQPVSDRARQFLYRREPSPTPSDISTCSAPAVACGEVPQTVRASSLIQMWRDLEASTPRCGSGGKQDNAAWGDENEALMARGLMVRPAVRGRGEIEELVARMEAERRREVAFIASRRAVSQFPYRGRLQSILKLRFLRREMPVLEETRSPSSKMKFQQLQKSPKKISTRQSFKLEAQHSKNVPATTDESSTNSNIDRTVDSTAESCQRSEFVKQIAQSNQDKHGTDEIITKDKNQNEENHYQEHLPPTNLSNSKNGYCNNEEHLDDVATRNNNCYQECTHPPADLAVVDTLSCKVGGQVNPADVAASHYQDNSMSELNSPCSDEQEVSRCQSLESSWDERNLWLGSVDWQRSVESTSPISWHGDVIPVEDLGAFPWSSDSPNSWRALVNRDTFENISGNMEIHDLLERKRVTTSLESDFCTKMNRLILSILQRQGQYDDDDNFGEEYTTRPYWRQKYELDNADHIAAGSSSLVPYQYHKDSENWQSTTYTNNVSDNSVDVESVAQVRTDVAQIHDQISELRKLVEGCIKWQSKLHETIKLEVSNAVSQAVSVGGQTEVASNSCSASEMKSKCGICRICNDAPIDSLLYRCGHMCACFKCARDLQLNNAKCPSCQSPIEDVVRVNPSS</sequence>
<keyword evidence="1" id="KW-0863">Zinc-finger</keyword>
<evidence type="ECO:0000256" key="1">
    <source>
        <dbReference type="PROSITE-ProRule" id="PRU00175"/>
    </source>
</evidence>
<dbReference type="GO" id="GO:0008270">
    <property type="term" value="F:zinc ion binding"/>
    <property type="evidence" value="ECO:0007669"/>
    <property type="project" value="UniProtKB-KW"/>
</dbReference>
<reference evidence="4 5" key="1">
    <citation type="journal article" date="2022" name="Cell">
        <title>Repeat-based holocentromeres influence genome architecture and karyotype evolution.</title>
        <authorList>
            <person name="Hofstatter P.G."/>
            <person name="Thangavel G."/>
            <person name="Lux T."/>
            <person name="Neumann P."/>
            <person name="Vondrak T."/>
            <person name="Novak P."/>
            <person name="Zhang M."/>
            <person name="Costa L."/>
            <person name="Castellani M."/>
            <person name="Scott A."/>
            <person name="Toegelov H."/>
            <person name="Fuchs J."/>
            <person name="Mata-Sucre Y."/>
            <person name="Dias Y."/>
            <person name="Vanzela A.L.L."/>
            <person name="Huettel B."/>
            <person name="Almeida C.C.S."/>
            <person name="Simkova H."/>
            <person name="Souza G."/>
            <person name="Pedrosa-Harand A."/>
            <person name="Macas J."/>
            <person name="Mayer K.F.X."/>
            <person name="Houben A."/>
            <person name="Marques A."/>
        </authorList>
    </citation>
    <scope>NUCLEOTIDE SEQUENCE [LARGE SCALE GENOMIC DNA]</scope>
    <source>
        <strain evidence="4">RhyTen1mFocal</strain>
    </source>
</reference>
<feature type="domain" description="RING-type" evidence="3">
    <location>
        <begin position="686"/>
        <end position="725"/>
    </location>
</feature>
<feature type="region of interest" description="Disordered" evidence="2">
    <location>
        <begin position="256"/>
        <end position="315"/>
    </location>
</feature>
<gene>
    <name evidence="4" type="ORF">LUZ61_009104</name>
</gene>
<feature type="region of interest" description="Disordered" evidence="2">
    <location>
        <begin position="37"/>
        <end position="77"/>
    </location>
</feature>
<keyword evidence="1" id="KW-0479">Metal-binding</keyword>
<feature type="compositionally biased region" description="Polar residues" evidence="2">
    <location>
        <begin position="290"/>
        <end position="315"/>
    </location>
</feature>
<proteinExistence type="predicted"/>
<dbReference type="PANTHER" id="PTHR47820">
    <property type="entry name" value="BNAC05G24000D PROTEIN"/>
    <property type="match status" value="1"/>
</dbReference>
<evidence type="ECO:0000313" key="5">
    <source>
        <dbReference type="Proteomes" id="UP001210211"/>
    </source>
</evidence>
<dbReference type="CDD" id="cd16647">
    <property type="entry name" value="mRING-HC-C3HC5_NEU1"/>
    <property type="match status" value="1"/>
</dbReference>
<comment type="caution">
    <text evidence="4">The sequence shown here is derived from an EMBL/GenBank/DDBJ whole genome shotgun (WGS) entry which is preliminary data.</text>
</comment>
<organism evidence="4 5">
    <name type="scientific">Rhynchospora tenuis</name>
    <dbReference type="NCBI Taxonomy" id="198213"/>
    <lineage>
        <taxon>Eukaryota</taxon>
        <taxon>Viridiplantae</taxon>
        <taxon>Streptophyta</taxon>
        <taxon>Embryophyta</taxon>
        <taxon>Tracheophyta</taxon>
        <taxon>Spermatophyta</taxon>
        <taxon>Magnoliopsida</taxon>
        <taxon>Liliopsida</taxon>
        <taxon>Poales</taxon>
        <taxon>Cyperaceae</taxon>
        <taxon>Cyperoideae</taxon>
        <taxon>Rhynchosporeae</taxon>
        <taxon>Rhynchospora</taxon>
    </lineage>
</organism>
<accession>A0AAD6EY50</accession>
<evidence type="ECO:0000313" key="4">
    <source>
        <dbReference type="EMBL" id="KAJ3705399.1"/>
    </source>
</evidence>
<protein>
    <recommendedName>
        <fullName evidence="3">RING-type domain-containing protein</fullName>
    </recommendedName>
</protein>
<dbReference type="EMBL" id="JAMRDG010000001">
    <property type="protein sequence ID" value="KAJ3705399.1"/>
    <property type="molecule type" value="Genomic_DNA"/>
</dbReference>
<dbReference type="PROSITE" id="PS50089">
    <property type="entry name" value="ZF_RING_2"/>
    <property type="match status" value="1"/>
</dbReference>
<dbReference type="InterPro" id="IPR013083">
    <property type="entry name" value="Znf_RING/FYVE/PHD"/>
</dbReference>
<dbReference type="Gene3D" id="3.30.40.10">
    <property type="entry name" value="Zinc/RING finger domain, C3HC4 (zinc finger)"/>
    <property type="match status" value="1"/>
</dbReference>
<dbReference type="AlphaFoldDB" id="A0AAD6EY50"/>